<dbReference type="GO" id="GO:0005524">
    <property type="term" value="F:ATP binding"/>
    <property type="evidence" value="ECO:0007669"/>
    <property type="project" value="InterPro"/>
</dbReference>
<dbReference type="PANTHER" id="PTHR44167">
    <property type="entry name" value="OVARIAN-SPECIFIC SERINE/THREONINE-PROTEIN KINASE LOK-RELATED"/>
    <property type="match status" value="1"/>
</dbReference>
<dbReference type="InterPro" id="IPR000719">
    <property type="entry name" value="Prot_kinase_dom"/>
</dbReference>
<dbReference type="GO" id="GO:0005634">
    <property type="term" value="C:nucleus"/>
    <property type="evidence" value="ECO:0007669"/>
    <property type="project" value="TreeGrafter"/>
</dbReference>
<organism evidence="2 3">
    <name type="scientific">Paramecium pentaurelia</name>
    <dbReference type="NCBI Taxonomy" id="43138"/>
    <lineage>
        <taxon>Eukaryota</taxon>
        <taxon>Sar</taxon>
        <taxon>Alveolata</taxon>
        <taxon>Ciliophora</taxon>
        <taxon>Intramacronucleata</taxon>
        <taxon>Oligohymenophorea</taxon>
        <taxon>Peniculida</taxon>
        <taxon>Parameciidae</taxon>
        <taxon>Paramecium</taxon>
    </lineage>
</organism>
<proteinExistence type="predicted"/>
<dbReference type="Pfam" id="PF00069">
    <property type="entry name" value="Pkinase"/>
    <property type="match status" value="1"/>
</dbReference>
<dbReference type="PANTHER" id="PTHR44167:SF18">
    <property type="entry name" value="PROTEIN KINASE DOMAIN-CONTAINING PROTEIN"/>
    <property type="match status" value="1"/>
</dbReference>
<accession>A0A8S1TS54</accession>
<name>A0A8S1TS54_9CILI</name>
<dbReference type="AlphaFoldDB" id="A0A8S1TS54"/>
<dbReference type="GO" id="GO:0004674">
    <property type="term" value="F:protein serine/threonine kinase activity"/>
    <property type="evidence" value="ECO:0007669"/>
    <property type="project" value="TreeGrafter"/>
</dbReference>
<dbReference type="EMBL" id="CAJJDO010000025">
    <property type="protein sequence ID" value="CAD8154342.1"/>
    <property type="molecule type" value="Genomic_DNA"/>
</dbReference>
<reference evidence="2" key="1">
    <citation type="submission" date="2021-01" db="EMBL/GenBank/DDBJ databases">
        <authorList>
            <consortium name="Genoscope - CEA"/>
            <person name="William W."/>
        </authorList>
    </citation>
    <scope>NUCLEOTIDE SEQUENCE</scope>
</reference>
<gene>
    <name evidence="2" type="ORF">PPENT_87.1.T0250324</name>
</gene>
<evidence type="ECO:0000313" key="3">
    <source>
        <dbReference type="Proteomes" id="UP000689195"/>
    </source>
</evidence>
<dbReference type="Proteomes" id="UP000689195">
    <property type="component" value="Unassembled WGS sequence"/>
</dbReference>
<comment type="caution">
    <text evidence="2">The sequence shown here is derived from an EMBL/GenBank/DDBJ whole genome shotgun (WGS) entry which is preliminary data.</text>
</comment>
<evidence type="ECO:0000313" key="2">
    <source>
        <dbReference type="EMBL" id="CAD8154342.1"/>
    </source>
</evidence>
<dbReference type="SMART" id="SM00220">
    <property type="entry name" value="S_TKc"/>
    <property type="match status" value="1"/>
</dbReference>
<dbReference type="PROSITE" id="PS50011">
    <property type="entry name" value="PROTEIN_KINASE_DOM"/>
    <property type="match status" value="1"/>
</dbReference>
<sequence>MNIDFSRIFNLVSEIPTQVFKQTCLTKLPEKQIDEINKTIPILKSHLIIYSSIQESFINISVLFIPNLLVIADQYLVLSNCKITKLKQYSKFDAYAIQLSSSTGHLLLFFNHKQQYLEWVPKLKSFCKLNNFTNKFCLLEQIIKDYYIIQHKKTKKYYTSYVHSIRATQTVDILNSEIQTLRSIKHPSLLDLKWVYEDNHYIYLIFDYFRCEKLLDLLNQGLILDQTQLASIILQLLQSLKFLRKNNIYHGNITPSNILINTQSSFLQLFLVNMAFISSIDQEPLDQYLSNVHESYIAPEIKQSNAKPSIDSDLYQIGIVLYFLTFFVHHKRKDERVDRIQFELIDKAEEHLSQLDKNTQCINFLIQDKYKMVYCASQLDLLRRLLDKKDNRIKLEEAIKHHWFINIKQKLKPKVERRKQHLPSLKTIIELCEYNEFSKKFEKQQKIIDEDSVLEENIFIQDLMQQLEKNQQSKRPSKENHEKLRMFEQFKTQIECEKTSQEKQFVFSKSIM</sequence>
<keyword evidence="3" id="KW-1185">Reference proteome</keyword>
<dbReference type="OrthoDB" id="294763at2759"/>
<feature type="domain" description="Protein kinase" evidence="1">
    <location>
        <begin position="92"/>
        <end position="404"/>
    </location>
</feature>
<dbReference type="GO" id="GO:0044773">
    <property type="term" value="P:mitotic DNA damage checkpoint signaling"/>
    <property type="evidence" value="ECO:0007669"/>
    <property type="project" value="TreeGrafter"/>
</dbReference>
<protein>
    <recommendedName>
        <fullName evidence="1">Protein kinase domain-containing protein</fullName>
    </recommendedName>
</protein>
<dbReference type="GO" id="GO:0005737">
    <property type="term" value="C:cytoplasm"/>
    <property type="evidence" value="ECO:0007669"/>
    <property type="project" value="TreeGrafter"/>
</dbReference>
<evidence type="ECO:0000259" key="1">
    <source>
        <dbReference type="PROSITE" id="PS50011"/>
    </source>
</evidence>